<protein>
    <recommendedName>
        <fullName evidence="4">Glucokinase</fullName>
    </recommendedName>
</protein>
<comment type="similarity">
    <text evidence="1">Belongs to the ROK (NagC/XylR) family.</text>
</comment>
<dbReference type="InterPro" id="IPR000600">
    <property type="entry name" value="ROK"/>
</dbReference>
<dbReference type="STRING" id="1302689.RG47T_4692"/>
<dbReference type="SUPFAM" id="SSF53067">
    <property type="entry name" value="Actin-like ATPase domain"/>
    <property type="match status" value="1"/>
</dbReference>
<dbReference type="InterPro" id="IPR049874">
    <property type="entry name" value="ROK_cs"/>
</dbReference>
<dbReference type="InterPro" id="IPR043129">
    <property type="entry name" value="ATPase_NBD"/>
</dbReference>
<reference evidence="2 3" key="1">
    <citation type="submission" date="2016-11" db="EMBL/GenBank/DDBJ databases">
        <title>Whole Genome Sequencing of Mucilaginibacter polytrichastri RG4-7(T) isolated from the moss sample.</title>
        <authorList>
            <person name="Li Y."/>
        </authorList>
    </citation>
    <scope>NUCLEOTIDE SEQUENCE [LARGE SCALE GENOMIC DNA]</scope>
    <source>
        <strain evidence="2 3">RG4-7</strain>
    </source>
</reference>
<evidence type="ECO:0008006" key="4">
    <source>
        <dbReference type="Google" id="ProtNLM"/>
    </source>
</evidence>
<name>A0A1Q6A5C4_9SPHI</name>
<gene>
    <name evidence="2" type="ORF">RG47T_4692</name>
</gene>
<dbReference type="AlphaFoldDB" id="A0A1Q6A5C4"/>
<dbReference type="Gene3D" id="3.30.420.40">
    <property type="match status" value="2"/>
</dbReference>
<keyword evidence="3" id="KW-1185">Reference proteome</keyword>
<dbReference type="PANTHER" id="PTHR18964:SF149">
    <property type="entry name" value="BIFUNCTIONAL UDP-N-ACETYLGLUCOSAMINE 2-EPIMERASE_N-ACETYLMANNOSAMINE KINASE"/>
    <property type="match status" value="1"/>
</dbReference>
<organism evidence="2 3">
    <name type="scientific">Mucilaginibacter polytrichastri</name>
    <dbReference type="NCBI Taxonomy" id="1302689"/>
    <lineage>
        <taxon>Bacteria</taxon>
        <taxon>Pseudomonadati</taxon>
        <taxon>Bacteroidota</taxon>
        <taxon>Sphingobacteriia</taxon>
        <taxon>Sphingobacteriales</taxon>
        <taxon>Sphingobacteriaceae</taxon>
        <taxon>Mucilaginibacter</taxon>
    </lineage>
</organism>
<dbReference type="PROSITE" id="PS01125">
    <property type="entry name" value="ROK"/>
    <property type="match status" value="1"/>
</dbReference>
<sequence>MVLNPLFNFNAYFKEMKSTSLAIGVDVGGTNTKYGVVNHRGEILDEGAVATTLFPTIEAFVDGLYERLLPMINKFGKDGNIKGIGIGAPNGNHFTGCIENAPNLHWKGVVPIAKLISEKFKIPCVLNNDAKAAALGELNFGAAKGMKDFIMITLGTGVGSGIVVNGGLLYGDKGNAGELGHTVIRPGGREHWSTGLKGTLESYCSATGIAITAVEMKKDAKEDTLLKNYDDKDITSKIVYECATKGDALAKKVYEFTGEILGEALANFVMFSSPEAIILFGGVIQAGDLLMNPAKKAMEEHLLITFKDQVQLLFSELKFADAAILGASTLVWG</sequence>
<evidence type="ECO:0000256" key="1">
    <source>
        <dbReference type="ARBA" id="ARBA00006479"/>
    </source>
</evidence>
<dbReference type="PANTHER" id="PTHR18964">
    <property type="entry name" value="ROK (REPRESSOR, ORF, KINASE) FAMILY"/>
    <property type="match status" value="1"/>
</dbReference>
<dbReference type="Pfam" id="PF00480">
    <property type="entry name" value="ROK"/>
    <property type="match status" value="1"/>
</dbReference>
<dbReference type="Proteomes" id="UP000186720">
    <property type="component" value="Unassembled WGS sequence"/>
</dbReference>
<comment type="caution">
    <text evidence="2">The sequence shown here is derived from an EMBL/GenBank/DDBJ whole genome shotgun (WGS) entry which is preliminary data.</text>
</comment>
<accession>A0A1Q6A5C4</accession>
<dbReference type="EMBL" id="MPPL01000001">
    <property type="protein sequence ID" value="OKS89210.1"/>
    <property type="molecule type" value="Genomic_DNA"/>
</dbReference>
<evidence type="ECO:0000313" key="2">
    <source>
        <dbReference type="EMBL" id="OKS89210.1"/>
    </source>
</evidence>
<proteinExistence type="inferred from homology"/>
<evidence type="ECO:0000313" key="3">
    <source>
        <dbReference type="Proteomes" id="UP000186720"/>
    </source>
</evidence>